<feature type="transmembrane region" description="Helical" evidence="1">
    <location>
        <begin position="383"/>
        <end position="402"/>
    </location>
</feature>
<keyword evidence="1" id="KW-0472">Membrane</keyword>
<sequence>MRMEADLEALRRKRAEAWRKAVTPYVRDMARSGFPSVAVLAALAALSGYTAFLENVPPGFPIAAVGAALMTLLLVRSPLRTHLRPADAVFLMPREHEMERYMKAARRSGYLSGSALTLAVWLLYAPLYGQSGAPTGAAALVPALLVLKAANDAGAWQERRMARETARRLCRLLRTALTLAAVCALLTKPLIAALGFAAAAAALQAAVCWLPARHRFPWQRLFDEEARTRRRYERFFRSFTDLPSEAEAPARRPYAAWIAGYIRHSRVNTYLMLYTLTLVRTDIGGMLIRLTAVGALAGAVTGASGALAGWAGALVSWLFALAAGVQAGTVRHAHRHAVWRHLYPLPEAGRRRAAVRVAAAAHFAGAVPLGLAAGLSAALDGRYAPALAALAGCLALVPATAFRLRRKMEREAAE</sequence>
<feature type="transmembrane region" description="Helical" evidence="1">
    <location>
        <begin position="33"/>
        <end position="52"/>
    </location>
</feature>
<gene>
    <name evidence="2" type="primary">txxe 2930</name>
    <name evidence="2" type="ORF">TXXE_14450</name>
</gene>
<accession>A0ABN7S145</accession>
<evidence type="ECO:0000313" key="2">
    <source>
        <dbReference type="EMBL" id="CAG5090669.1"/>
    </source>
</evidence>
<evidence type="ECO:0000313" key="3">
    <source>
        <dbReference type="Proteomes" id="UP000681526"/>
    </source>
</evidence>
<protein>
    <submittedName>
        <fullName evidence="2">ABC transporter EcsB</fullName>
    </submittedName>
</protein>
<evidence type="ECO:0000256" key="1">
    <source>
        <dbReference type="SAM" id="Phobius"/>
    </source>
</evidence>
<feature type="transmembrane region" description="Helical" evidence="1">
    <location>
        <begin position="354"/>
        <end position="377"/>
    </location>
</feature>
<keyword evidence="3" id="KW-1185">Reference proteome</keyword>
<name>A0ABN7S145_THEXY</name>
<feature type="transmembrane region" description="Helical" evidence="1">
    <location>
        <begin position="108"/>
        <end position="127"/>
    </location>
</feature>
<feature type="transmembrane region" description="Helical" evidence="1">
    <location>
        <begin position="58"/>
        <end position="75"/>
    </location>
</feature>
<reference evidence="2 3" key="1">
    <citation type="submission" date="2021-04" db="EMBL/GenBank/DDBJ databases">
        <authorList>
            <person name="Rakotoarivonina H."/>
        </authorList>
    </citation>
    <scope>NUCLEOTIDE SEQUENCE [LARGE SCALE GENOMIC DNA]</scope>
    <source>
        <strain evidence="2 3">XE</strain>
    </source>
</reference>
<dbReference type="EMBL" id="CAJRAY010000077">
    <property type="protein sequence ID" value="CAG5090669.1"/>
    <property type="molecule type" value="Genomic_DNA"/>
</dbReference>
<keyword evidence="1" id="KW-1133">Transmembrane helix</keyword>
<dbReference type="InterPro" id="IPR010288">
    <property type="entry name" value="EcsB_ABC"/>
</dbReference>
<proteinExistence type="predicted"/>
<organism evidence="2 3">
    <name type="scientific">Thermobacillus xylanilyticus</name>
    <dbReference type="NCBI Taxonomy" id="76633"/>
    <lineage>
        <taxon>Bacteria</taxon>
        <taxon>Bacillati</taxon>
        <taxon>Bacillota</taxon>
        <taxon>Bacilli</taxon>
        <taxon>Bacillales</taxon>
        <taxon>Paenibacillaceae</taxon>
        <taxon>Thermobacillus</taxon>
    </lineage>
</organism>
<comment type="caution">
    <text evidence="2">The sequence shown here is derived from an EMBL/GenBank/DDBJ whole genome shotgun (WGS) entry which is preliminary data.</text>
</comment>
<feature type="transmembrane region" description="Helical" evidence="1">
    <location>
        <begin position="193"/>
        <end position="212"/>
    </location>
</feature>
<keyword evidence="1" id="KW-0812">Transmembrane</keyword>
<feature type="transmembrane region" description="Helical" evidence="1">
    <location>
        <begin position="314"/>
        <end position="333"/>
    </location>
</feature>
<dbReference type="Proteomes" id="UP000681526">
    <property type="component" value="Unassembled WGS sequence"/>
</dbReference>
<dbReference type="Pfam" id="PF05975">
    <property type="entry name" value="EcsB"/>
    <property type="match status" value="1"/>
</dbReference>